<dbReference type="Pfam" id="PF08242">
    <property type="entry name" value="Methyltransf_12"/>
    <property type="match status" value="1"/>
</dbReference>
<feature type="compositionally biased region" description="Low complexity" evidence="4">
    <location>
        <begin position="1"/>
        <end position="11"/>
    </location>
</feature>
<gene>
    <name evidence="6" type="ORF">EUA93_02765</name>
</gene>
<dbReference type="SUPFAM" id="SSF53335">
    <property type="entry name" value="S-adenosyl-L-methionine-dependent methyltransferases"/>
    <property type="match status" value="1"/>
</dbReference>
<dbReference type="GO" id="GO:0032259">
    <property type="term" value="P:methylation"/>
    <property type="evidence" value="ECO:0007669"/>
    <property type="project" value="UniProtKB-KW"/>
</dbReference>
<dbReference type="CDD" id="cd02440">
    <property type="entry name" value="AdoMet_MTases"/>
    <property type="match status" value="1"/>
</dbReference>
<keyword evidence="7" id="KW-1185">Reference proteome</keyword>
<dbReference type="Proteomes" id="UP000294071">
    <property type="component" value="Unassembled WGS sequence"/>
</dbReference>
<dbReference type="AlphaFoldDB" id="A0A4Q2S5A4"/>
<evidence type="ECO:0000313" key="7">
    <source>
        <dbReference type="Proteomes" id="UP000294071"/>
    </source>
</evidence>
<evidence type="ECO:0000256" key="4">
    <source>
        <dbReference type="SAM" id="MobiDB-lite"/>
    </source>
</evidence>
<dbReference type="OrthoDB" id="7062303at2"/>
<evidence type="ECO:0000256" key="1">
    <source>
        <dbReference type="ARBA" id="ARBA00022603"/>
    </source>
</evidence>
<protein>
    <submittedName>
        <fullName evidence="6">Class I SAM-dependent methyltransferase</fullName>
    </submittedName>
</protein>
<dbReference type="PANTHER" id="PTHR43464:SF19">
    <property type="entry name" value="UBIQUINONE BIOSYNTHESIS O-METHYLTRANSFERASE, MITOCHONDRIAL"/>
    <property type="match status" value="1"/>
</dbReference>
<proteinExistence type="predicted"/>
<evidence type="ECO:0000256" key="3">
    <source>
        <dbReference type="ARBA" id="ARBA00022691"/>
    </source>
</evidence>
<comment type="caution">
    <text evidence="6">The sequence shown here is derived from an EMBL/GenBank/DDBJ whole genome shotgun (WGS) entry which is preliminary data.</text>
</comment>
<evidence type="ECO:0000256" key="2">
    <source>
        <dbReference type="ARBA" id="ARBA00022679"/>
    </source>
</evidence>
<feature type="domain" description="Methyltransferase type 12" evidence="5">
    <location>
        <begin position="69"/>
        <end position="161"/>
    </location>
</feature>
<evidence type="ECO:0000259" key="5">
    <source>
        <dbReference type="Pfam" id="PF08242"/>
    </source>
</evidence>
<accession>A0A4Q2S5A4</accession>
<keyword evidence="1 6" id="KW-0489">Methyltransferase</keyword>
<reference evidence="6 7" key="1">
    <citation type="submission" date="2019-01" db="EMBL/GenBank/DDBJ databases">
        <title>Novel species of Nocardioides.</title>
        <authorList>
            <person name="Liu Q."/>
            <person name="Xin Y.-H."/>
        </authorList>
    </citation>
    <scope>NUCLEOTIDE SEQUENCE [LARGE SCALE GENOMIC DNA]</scope>
    <source>
        <strain evidence="6 7">CGMCC 4.6882</strain>
    </source>
</reference>
<dbReference type="EMBL" id="SDWT01000001">
    <property type="protein sequence ID" value="RYB95714.1"/>
    <property type="molecule type" value="Genomic_DNA"/>
</dbReference>
<dbReference type="InterPro" id="IPR013217">
    <property type="entry name" value="Methyltransf_12"/>
</dbReference>
<organism evidence="6 7">
    <name type="scientific">Nocardioides oleivorans</name>
    <dbReference type="NCBI Taxonomy" id="273676"/>
    <lineage>
        <taxon>Bacteria</taxon>
        <taxon>Bacillati</taxon>
        <taxon>Actinomycetota</taxon>
        <taxon>Actinomycetes</taxon>
        <taxon>Propionibacteriales</taxon>
        <taxon>Nocardioidaceae</taxon>
        <taxon>Nocardioides</taxon>
    </lineage>
</organism>
<evidence type="ECO:0000313" key="6">
    <source>
        <dbReference type="EMBL" id="RYB95714.1"/>
    </source>
</evidence>
<feature type="region of interest" description="Disordered" evidence="4">
    <location>
        <begin position="1"/>
        <end position="23"/>
    </location>
</feature>
<keyword evidence="2 6" id="KW-0808">Transferase</keyword>
<dbReference type="GO" id="GO:0008168">
    <property type="term" value="F:methyltransferase activity"/>
    <property type="evidence" value="ECO:0007669"/>
    <property type="project" value="UniProtKB-KW"/>
</dbReference>
<dbReference type="Gene3D" id="3.40.50.150">
    <property type="entry name" value="Vaccinia Virus protein VP39"/>
    <property type="match status" value="1"/>
</dbReference>
<name>A0A4Q2S5A4_9ACTN</name>
<dbReference type="InterPro" id="IPR029063">
    <property type="entry name" value="SAM-dependent_MTases_sf"/>
</dbReference>
<dbReference type="PANTHER" id="PTHR43464">
    <property type="entry name" value="METHYLTRANSFERASE"/>
    <property type="match status" value="1"/>
</dbReference>
<sequence>MPPSSQGARGAARCRRSAPVSLPRTRWELTGQGNRGYGQHFAEQVARGADVDGEARFVDALAARGARILDIGSGMGRVAASLQARGHEVVATEPDPDLRAQSESTYADLAVLPHEALALDPAEVGAFDLVVVVGNVMIYLGEDTEVAVLERVRDLLAPGGRAVVGFHLTAVKTGSRTYPADEFVADVASAGLRVVHRFGSYELHEPNDDYAVWVLTRA</sequence>
<keyword evidence="3" id="KW-0949">S-adenosyl-L-methionine</keyword>